<dbReference type="EMBL" id="CALLCH030000016">
    <property type="protein sequence ID" value="CAI4217735.1"/>
    <property type="molecule type" value="Genomic_DNA"/>
</dbReference>
<name>A0A9P1MCC5_9PEZI</name>
<dbReference type="AlphaFoldDB" id="A0A9P1MCC5"/>
<keyword evidence="3" id="KW-1185">Reference proteome</keyword>
<sequence length="135" mass="14205">MSKASPIFPRISLPLTTTTLSALPALQSQADFLDDAGVAQANSISSMTDSPTVAAFAIAAGQRSMLGGDNDADADADLDDDLYGESEQEASTGPVPPAPTTTFEVEPEMDDEYAKTFDSPLMGRMMKKQGVVIRT</sequence>
<evidence type="ECO:0000313" key="2">
    <source>
        <dbReference type="EMBL" id="CAI4217735.1"/>
    </source>
</evidence>
<protein>
    <submittedName>
        <fullName evidence="2">Uncharacterized protein</fullName>
    </submittedName>
</protein>
<feature type="region of interest" description="Disordered" evidence="1">
    <location>
        <begin position="66"/>
        <end position="107"/>
    </location>
</feature>
<gene>
    <name evidence="2" type="ORF">PPNO1_LOCUS7338</name>
</gene>
<feature type="compositionally biased region" description="Acidic residues" evidence="1">
    <location>
        <begin position="70"/>
        <end position="88"/>
    </location>
</feature>
<reference evidence="2" key="1">
    <citation type="submission" date="2022-11" db="EMBL/GenBank/DDBJ databases">
        <authorList>
            <person name="Scott C."/>
            <person name="Bruce N."/>
        </authorList>
    </citation>
    <scope>NUCLEOTIDE SEQUENCE</scope>
</reference>
<dbReference type="Proteomes" id="UP000838763">
    <property type="component" value="Unassembled WGS sequence"/>
</dbReference>
<evidence type="ECO:0000313" key="3">
    <source>
        <dbReference type="Proteomes" id="UP000838763"/>
    </source>
</evidence>
<evidence type="ECO:0000256" key="1">
    <source>
        <dbReference type="SAM" id="MobiDB-lite"/>
    </source>
</evidence>
<accession>A0A9P1MCC5</accession>
<organism evidence="2 3">
    <name type="scientific">Parascedosporium putredinis</name>
    <dbReference type="NCBI Taxonomy" id="1442378"/>
    <lineage>
        <taxon>Eukaryota</taxon>
        <taxon>Fungi</taxon>
        <taxon>Dikarya</taxon>
        <taxon>Ascomycota</taxon>
        <taxon>Pezizomycotina</taxon>
        <taxon>Sordariomycetes</taxon>
        <taxon>Hypocreomycetidae</taxon>
        <taxon>Microascales</taxon>
        <taxon>Microascaceae</taxon>
        <taxon>Parascedosporium</taxon>
    </lineage>
</organism>
<proteinExistence type="predicted"/>
<comment type="caution">
    <text evidence="2">The sequence shown here is derived from an EMBL/GenBank/DDBJ whole genome shotgun (WGS) entry which is preliminary data.</text>
</comment>